<dbReference type="Proteomes" id="UP000813385">
    <property type="component" value="Unassembled WGS sequence"/>
</dbReference>
<evidence type="ECO:0000259" key="5">
    <source>
        <dbReference type="PROSITE" id="PS51910"/>
    </source>
</evidence>
<dbReference type="PANTHER" id="PTHR47700">
    <property type="entry name" value="V CHITINASE, PUTATIVE (AFU_ORTHOLOGUE AFUA_6G13720)-RELATED"/>
    <property type="match status" value="1"/>
</dbReference>
<keyword evidence="4" id="KW-1133">Transmembrane helix</keyword>
<dbReference type="GO" id="GO:0005975">
    <property type="term" value="P:carbohydrate metabolic process"/>
    <property type="evidence" value="ECO:0007669"/>
    <property type="project" value="InterPro"/>
</dbReference>
<organism evidence="6 7">
    <name type="scientific">Plectosphaerella cucumerina</name>
    <dbReference type="NCBI Taxonomy" id="40658"/>
    <lineage>
        <taxon>Eukaryota</taxon>
        <taxon>Fungi</taxon>
        <taxon>Dikarya</taxon>
        <taxon>Ascomycota</taxon>
        <taxon>Pezizomycotina</taxon>
        <taxon>Sordariomycetes</taxon>
        <taxon>Hypocreomycetidae</taxon>
        <taxon>Glomerellales</taxon>
        <taxon>Plectosphaerellaceae</taxon>
        <taxon>Plectosphaerella</taxon>
    </lineage>
</organism>
<name>A0A8K0X8B3_9PEZI</name>
<dbReference type="AlphaFoldDB" id="A0A8K0X8B3"/>
<keyword evidence="4" id="KW-0472">Membrane</keyword>
<evidence type="ECO:0000256" key="4">
    <source>
        <dbReference type="SAM" id="Phobius"/>
    </source>
</evidence>
<evidence type="ECO:0000256" key="1">
    <source>
        <dbReference type="ARBA" id="ARBA00008682"/>
    </source>
</evidence>
<comment type="caution">
    <text evidence="6">The sequence shown here is derived from an EMBL/GenBank/DDBJ whole genome shotgun (WGS) entry which is preliminary data.</text>
</comment>
<dbReference type="GO" id="GO:0008061">
    <property type="term" value="F:chitin binding"/>
    <property type="evidence" value="ECO:0007669"/>
    <property type="project" value="UniProtKB-KW"/>
</dbReference>
<dbReference type="EMBL" id="JAGPXD010000002">
    <property type="protein sequence ID" value="KAH7369479.1"/>
    <property type="molecule type" value="Genomic_DNA"/>
</dbReference>
<keyword evidence="3" id="KW-0843">Virulence</keyword>
<feature type="transmembrane region" description="Helical" evidence="4">
    <location>
        <begin position="442"/>
        <end position="460"/>
    </location>
</feature>
<accession>A0A8K0X8B3</accession>
<dbReference type="Gene3D" id="3.10.50.10">
    <property type="match status" value="1"/>
</dbReference>
<keyword evidence="4" id="KW-0812">Transmembrane</keyword>
<reference evidence="6" key="1">
    <citation type="journal article" date="2021" name="Nat. Commun.">
        <title>Genetic determinants of endophytism in the Arabidopsis root mycobiome.</title>
        <authorList>
            <person name="Mesny F."/>
            <person name="Miyauchi S."/>
            <person name="Thiergart T."/>
            <person name="Pickel B."/>
            <person name="Atanasova L."/>
            <person name="Karlsson M."/>
            <person name="Huettel B."/>
            <person name="Barry K.W."/>
            <person name="Haridas S."/>
            <person name="Chen C."/>
            <person name="Bauer D."/>
            <person name="Andreopoulos W."/>
            <person name="Pangilinan J."/>
            <person name="LaButti K."/>
            <person name="Riley R."/>
            <person name="Lipzen A."/>
            <person name="Clum A."/>
            <person name="Drula E."/>
            <person name="Henrissat B."/>
            <person name="Kohler A."/>
            <person name="Grigoriev I.V."/>
            <person name="Martin F.M."/>
            <person name="Hacquard S."/>
        </authorList>
    </citation>
    <scope>NUCLEOTIDE SEQUENCE</scope>
    <source>
        <strain evidence="6">MPI-CAGE-AT-0016</strain>
    </source>
</reference>
<protein>
    <recommendedName>
        <fullName evidence="5">GH18 domain-containing protein</fullName>
    </recommendedName>
</protein>
<dbReference type="InterPro" id="IPR001223">
    <property type="entry name" value="Glyco_hydro18_cat"/>
</dbReference>
<proteinExistence type="inferred from homology"/>
<dbReference type="SUPFAM" id="SSF54556">
    <property type="entry name" value="Chitinase insertion domain"/>
    <property type="match status" value="1"/>
</dbReference>
<evidence type="ECO:0000256" key="3">
    <source>
        <dbReference type="ARBA" id="ARBA00023026"/>
    </source>
</evidence>
<evidence type="ECO:0000256" key="2">
    <source>
        <dbReference type="ARBA" id="ARBA00022669"/>
    </source>
</evidence>
<sequence length="527" mass="57164">MTETMQALSMITKAGVPAKKVIVGMPYYGRSFKMSSAGNNSQAAKGPCTNTAGYISNLEIAEIMGDPVFTPRTIEDKEGDILIYSDTEYVGYLSSVNYVRRAIRWAGLNFGGTVDWAVDLAYDFGKDGKGPVGQTGMKEIDPVCDFSVEYSDLADLESKSKDLPLLCKQVGTLQVFDKMLGDLSPKYHEVNKGYDEKFQSYVKYTNNMIPGAIDGKMWELKGRKFAKGFDYFECTRKAANGRITGGPAACNKMPRDDIALGGYYMHLRMTDKEGFLKFIAEAGIPEEWITFDETVEFDEECHLPAGPNPSCPTTSGHKRYVGYPKKKSSVNVPNPKDIVTSGIGNVDELRNMTIAHRLEISLGIYDGNPDDVIQVISVPVFLLEQAIEGMGKAKELADKQEEMDRDAQKNLILTIVGAVLFIVPFAGAGGAAALGATSLARVLLIIGEAANIAYTVYGVVDDADSALMAVMGLLMGAAGATRGPRTPAGFKDMATKRAKLTSTASLGSGFKTRDDTLQRIITTTCKR</sequence>
<dbReference type="InterPro" id="IPR017853">
    <property type="entry name" value="GH"/>
</dbReference>
<dbReference type="OrthoDB" id="73875at2759"/>
<dbReference type="PROSITE" id="PS51910">
    <property type="entry name" value="GH18_2"/>
    <property type="match status" value="1"/>
</dbReference>
<feature type="transmembrane region" description="Helical" evidence="4">
    <location>
        <begin position="411"/>
        <end position="435"/>
    </location>
</feature>
<keyword evidence="2" id="KW-0147">Chitin-binding</keyword>
<dbReference type="PANTHER" id="PTHR47700:SF2">
    <property type="entry name" value="CHITINASE"/>
    <property type="match status" value="1"/>
</dbReference>
<dbReference type="SUPFAM" id="SSF51445">
    <property type="entry name" value="(Trans)glycosidases"/>
    <property type="match status" value="1"/>
</dbReference>
<dbReference type="Gene3D" id="3.20.20.80">
    <property type="entry name" value="Glycosidases"/>
    <property type="match status" value="1"/>
</dbReference>
<gene>
    <name evidence="6" type="ORF">B0T11DRAFT_317358</name>
</gene>
<keyword evidence="7" id="KW-1185">Reference proteome</keyword>
<comment type="similarity">
    <text evidence="1">Belongs to the glycosyl hydrolase 18 family. Chitinase class V subfamily.</text>
</comment>
<evidence type="ECO:0000313" key="7">
    <source>
        <dbReference type="Proteomes" id="UP000813385"/>
    </source>
</evidence>
<dbReference type="InterPro" id="IPR029070">
    <property type="entry name" value="Chitinase_insertion_sf"/>
</dbReference>
<evidence type="ECO:0000313" key="6">
    <source>
        <dbReference type="EMBL" id="KAH7369479.1"/>
    </source>
</evidence>
<dbReference type="InterPro" id="IPR053214">
    <property type="entry name" value="LysM12-like"/>
</dbReference>
<feature type="domain" description="GH18" evidence="5">
    <location>
        <begin position="1"/>
        <end position="135"/>
    </location>
</feature>